<evidence type="ECO:0000313" key="1">
    <source>
        <dbReference type="EMBL" id="OGB73708.1"/>
    </source>
</evidence>
<evidence type="ECO:0008006" key="3">
    <source>
        <dbReference type="Google" id="ProtNLM"/>
    </source>
</evidence>
<reference evidence="1 2" key="1">
    <citation type="journal article" date="2016" name="Nat. Commun.">
        <title>Thousands of microbial genomes shed light on interconnected biogeochemical processes in an aquifer system.</title>
        <authorList>
            <person name="Anantharaman K."/>
            <person name="Brown C.T."/>
            <person name="Hug L.A."/>
            <person name="Sharon I."/>
            <person name="Castelle C.J."/>
            <person name="Probst A.J."/>
            <person name="Thomas B.C."/>
            <person name="Singh A."/>
            <person name="Wilkins M.J."/>
            <person name="Karaoz U."/>
            <person name="Brodie E.L."/>
            <person name="Williams K.H."/>
            <person name="Hubbard S.S."/>
            <person name="Banfield J.F."/>
        </authorList>
    </citation>
    <scope>NUCLEOTIDE SEQUENCE [LARGE SCALE GENOMIC DNA]</scope>
</reference>
<gene>
    <name evidence="1" type="ORF">A3K51_02635</name>
</gene>
<dbReference type="SUPFAM" id="SSF102705">
    <property type="entry name" value="NIF3 (NGG1p interacting factor 3)-like"/>
    <property type="match status" value="1"/>
</dbReference>
<accession>A0A1F4NQZ6</accession>
<comment type="caution">
    <text evidence="1">The sequence shown here is derived from an EMBL/GenBank/DDBJ whole genome shotgun (WGS) entry which is preliminary data.</text>
</comment>
<dbReference type="FunFam" id="3.30.70.120:FF:000006">
    <property type="entry name" value="GTP cyclohydrolase 1 type 2 homolog"/>
    <property type="match status" value="1"/>
</dbReference>
<dbReference type="InterPro" id="IPR015867">
    <property type="entry name" value="N-reg_PII/ATP_PRibTrfase_C"/>
</dbReference>
<dbReference type="EMBL" id="METD01000001">
    <property type="protein sequence ID" value="OGB73708.1"/>
    <property type="molecule type" value="Genomic_DNA"/>
</dbReference>
<sequence length="108" mass="11763">MNISNKVKIVVFVPASHTDIVREAMGKAGAGKIGNYTNCSFSSKGIGRFKPEAGANPTIGEVGKLESVEEERIEMMCPKEVLTNVIAAIKRVHPYEEVALDIYPLDIE</sequence>
<dbReference type="PANTHER" id="PTHR41774">
    <property type="match status" value="1"/>
</dbReference>
<dbReference type="Gene3D" id="3.30.70.120">
    <property type="match status" value="1"/>
</dbReference>
<dbReference type="PANTHER" id="PTHR41774:SF1">
    <property type="entry name" value="NGG1P INTERACTING FACTOR NIF3"/>
    <property type="match status" value="1"/>
</dbReference>
<evidence type="ECO:0000313" key="2">
    <source>
        <dbReference type="Proteomes" id="UP000178085"/>
    </source>
</evidence>
<dbReference type="Proteomes" id="UP000178085">
    <property type="component" value="Unassembled WGS sequence"/>
</dbReference>
<name>A0A1F4NQZ6_UNCK3</name>
<dbReference type="AlphaFoldDB" id="A0A1F4NQZ6"/>
<dbReference type="InterPro" id="IPR036069">
    <property type="entry name" value="DUF34/NIF3_sf"/>
</dbReference>
<protein>
    <recommendedName>
        <fullName evidence="3">NGG1p interacting factor NIF3</fullName>
    </recommendedName>
</protein>
<organism evidence="1 2">
    <name type="scientific">candidate division Kazan bacterium RIFCSPLOWO2_01_FULL_45_19</name>
    <dbReference type="NCBI Taxonomy" id="1798538"/>
    <lineage>
        <taxon>Bacteria</taxon>
        <taxon>Bacteria division Kazan-3B-28</taxon>
    </lineage>
</organism>
<proteinExistence type="predicted"/>